<dbReference type="CDD" id="cd00731">
    <property type="entry name" value="CheA_reg"/>
    <property type="match status" value="1"/>
</dbReference>
<dbReference type="InterPro" id="IPR036061">
    <property type="entry name" value="CheW-like_dom_sf"/>
</dbReference>
<dbReference type="InterPro" id="IPR003594">
    <property type="entry name" value="HATPase_dom"/>
</dbReference>
<dbReference type="AlphaFoldDB" id="A0A424YF09"/>
<dbReference type="PANTHER" id="PTHR43395:SF10">
    <property type="entry name" value="CHEMOTAXIS PROTEIN CHEA"/>
    <property type="match status" value="1"/>
</dbReference>
<accession>A0A424YF09</accession>
<dbReference type="EMBL" id="QZAA01000129">
    <property type="protein sequence ID" value="RQD76204.1"/>
    <property type="molecule type" value="Genomic_DNA"/>
</dbReference>
<dbReference type="SUPFAM" id="SSF50341">
    <property type="entry name" value="CheW-like"/>
    <property type="match status" value="1"/>
</dbReference>
<dbReference type="SMART" id="SM00387">
    <property type="entry name" value="HATPase_c"/>
    <property type="match status" value="1"/>
</dbReference>
<evidence type="ECO:0000256" key="2">
    <source>
        <dbReference type="ARBA" id="ARBA00012438"/>
    </source>
</evidence>
<evidence type="ECO:0000256" key="5">
    <source>
        <dbReference type="ARBA" id="ARBA00022679"/>
    </source>
</evidence>
<dbReference type="GO" id="GO:0000160">
    <property type="term" value="P:phosphorelay signal transduction system"/>
    <property type="evidence" value="ECO:0007669"/>
    <property type="project" value="UniProtKB-KW"/>
</dbReference>
<keyword evidence="3" id="KW-0145">Chemotaxis</keyword>
<dbReference type="PRINTS" id="PR00344">
    <property type="entry name" value="BCTRLSENSOR"/>
</dbReference>
<reference evidence="11 12" key="1">
    <citation type="submission" date="2018-08" db="EMBL/GenBank/DDBJ databases">
        <title>The metabolism and importance of syntrophic acetate oxidation coupled to methane or sulfide production in haloalkaline environments.</title>
        <authorList>
            <person name="Timmers P.H.A."/>
            <person name="Vavourakis C.D."/>
            <person name="Sorokin D.Y."/>
            <person name="Sinninghe Damste J.S."/>
            <person name="Muyzer G."/>
            <person name="Stams A.J.M."/>
            <person name="Plugge C.M."/>
        </authorList>
    </citation>
    <scope>NUCLEOTIDE SEQUENCE [LARGE SCALE GENOMIC DNA]</scope>
    <source>
        <strain evidence="11">MSAO_Bac1</strain>
    </source>
</reference>
<keyword evidence="6" id="KW-0418">Kinase</keyword>
<evidence type="ECO:0000256" key="6">
    <source>
        <dbReference type="ARBA" id="ARBA00022777"/>
    </source>
</evidence>
<dbReference type="SUPFAM" id="SSF55874">
    <property type="entry name" value="ATPase domain of HSP90 chaperone/DNA topoisomerase II/histidine kinase"/>
    <property type="match status" value="1"/>
</dbReference>
<dbReference type="Pfam" id="PF02518">
    <property type="entry name" value="HATPase_c"/>
    <property type="match status" value="1"/>
</dbReference>
<comment type="catalytic activity">
    <reaction evidence="1">
        <text>ATP + protein L-histidine = ADP + protein N-phospho-L-histidine.</text>
        <dbReference type="EC" id="2.7.13.3"/>
    </reaction>
</comment>
<comment type="caution">
    <text evidence="11">The sequence shown here is derived from an EMBL/GenBank/DDBJ whole genome shotgun (WGS) entry which is preliminary data.</text>
</comment>
<evidence type="ECO:0000256" key="4">
    <source>
        <dbReference type="ARBA" id="ARBA00022553"/>
    </source>
</evidence>
<evidence type="ECO:0000313" key="11">
    <source>
        <dbReference type="EMBL" id="RQD76204.1"/>
    </source>
</evidence>
<evidence type="ECO:0000256" key="1">
    <source>
        <dbReference type="ARBA" id="ARBA00000085"/>
    </source>
</evidence>
<evidence type="ECO:0000259" key="9">
    <source>
        <dbReference type="PROSITE" id="PS50109"/>
    </source>
</evidence>
<name>A0A424YF09_9FIRM</name>
<evidence type="ECO:0000256" key="3">
    <source>
        <dbReference type="ARBA" id="ARBA00022500"/>
    </source>
</evidence>
<keyword evidence="7" id="KW-0902">Two-component regulatory system</keyword>
<dbReference type="FunFam" id="3.30.565.10:FF:000016">
    <property type="entry name" value="Chemotaxis protein CheA, putative"/>
    <property type="match status" value="1"/>
</dbReference>
<dbReference type="InterPro" id="IPR005467">
    <property type="entry name" value="His_kinase_dom"/>
</dbReference>
<comment type="function">
    <text evidence="8">Involved in the transmission of sensory signals from the chemoreceptors to the flagellar motors. CheA is autophosphorylated; it can transfer its phosphate group to either CheB or CheY.</text>
</comment>
<keyword evidence="4" id="KW-0597">Phosphoprotein</keyword>
<evidence type="ECO:0000256" key="7">
    <source>
        <dbReference type="ARBA" id="ARBA00023012"/>
    </source>
</evidence>
<dbReference type="Gene3D" id="2.30.30.40">
    <property type="entry name" value="SH3 Domains"/>
    <property type="match status" value="1"/>
</dbReference>
<dbReference type="Gene3D" id="3.30.565.10">
    <property type="entry name" value="Histidine kinase-like ATPase, C-terminal domain"/>
    <property type="match status" value="1"/>
</dbReference>
<evidence type="ECO:0000313" key="12">
    <source>
        <dbReference type="Proteomes" id="UP000285138"/>
    </source>
</evidence>
<sequence>LEQLDLITTNLQNAVMKLRMVHVKEVFDRFPRLVRDLSQSKNKKVNLVTEGEETELDRTITNVIGEPLTHLIKNAIDHGIERAADRKRLNKREKGRIKLSARHEGSHVIIEVEDDGYGIDTRIIKTKAIEKGLKTPQELDNMTEEEIVNLIFERGFSLSKEESGASHRGEGLDTVKSTIEALHGEIKVETALKKGTRVVIKLPLTLAIIKAMLVKISGGIYALPVESLQENIYIYPRDIKRVQNQQVMYLRDEILRLVSLKSKLGLDKGEELTDEDAPYPVIVVEAGGKRAGFLVDELLDQQEIVIKSLGKLLEGLQGIAGATVLANGEVALILDVSSLA</sequence>
<feature type="non-terminal residue" evidence="11">
    <location>
        <position position="1"/>
    </location>
</feature>
<dbReference type="Pfam" id="PF01584">
    <property type="entry name" value="CheW"/>
    <property type="match status" value="1"/>
</dbReference>
<dbReference type="PROSITE" id="PS50851">
    <property type="entry name" value="CHEW"/>
    <property type="match status" value="1"/>
</dbReference>
<dbReference type="InterPro" id="IPR051315">
    <property type="entry name" value="Bact_Chemotaxis_CheA"/>
</dbReference>
<dbReference type="PANTHER" id="PTHR43395">
    <property type="entry name" value="SENSOR HISTIDINE KINASE CHEA"/>
    <property type="match status" value="1"/>
</dbReference>
<dbReference type="EC" id="2.7.13.3" evidence="2"/>
<feature type="domain" description="CheW-like" evidence="10">
    <location>
        <begin position="208"/>
        <end position="340"/>
    </location>
</feature>
<keyword evidence="5" id="KW-0808">Transferase</keyword>
<dbReference type="Proteomes" id="UP000285138">
    <property type="component" value="Unassembled WGS sequence"/>
</dbReference>
<dbReference type="GO" id="GO:0004673">
    <property type="term" value="F:protein histidine kinase activity"/>
    <property type="evidence" value="ECO:0007669"/>
    <property type="project" value="UniProtKB-EC"/>
</dbReference>
<protein>
    <recommendedName>
        <fullName evidence="2">histidine kinase</fullName>
        <ecNumber evidence="2">2.7.13.3</ecNumber>
    </recommendedName>
</protein>
<gene>
    <name evidence="11" type="ORF">D5R97_04715</name>
</gene>
<dbReference type="InterPro" id="IPR036890">
    <property type="entry name" value="HATPase_C_sf"/>
</dbReference>
<proteinExistence type="predicted"/>
<dbReference type="InterPro" id="IPR002545">
    <property type="entry name" value="CheW-lke_dom"/>
</dbReference>
<evidence type="ECO:0000256" key="8">
    <source>
        <dbReference type="ARBA" id="ARBA00035100"/>
    </source>
</evidence>
<organism evidence="11 12">
    <name type="scientific">Candidatus Syntrophonatronum acetioxidans</name>
    <dbReference type="NCBI Taxonomy" id="1795816"/>
    <lineage>
        <taxon>Bacteria</taxon>
        <taxon>Bacillati</taxon>
        <taxon>Bacillota</taxon>
        <taxon>Clostridia</taxon>
        <taxon>Eubacteriales</taxon>
        <taxon>Syntrophomonadaceae</taxon>
        <taxon>Candidatus Syntrophonatronum</taxon>
    </lineage>
</organism>
<evidence type="ECO:0000259" key="10">
    <source>
        <dbReference type="PROSITE" id="PS50851"/>
    </source>
</evidence>
<dbReference type="FunFam" id="2.30.30.40:FF:000048">
    <property type="entry name" value="Chemotaxis protein CheA, putative"/>
    <property type="match status" value="1"/>
</dbReference>
<feature type="domain" description="Histidine kinase" evidence="9">
    <location>
        <begin position="1"/>
        <end position="206"/>
    </location>
</feature>
<dbReference type="GO" id="GO:0006935">
    <property type="term" value="P:chemotaxis"/>
    <property type="evidence" value="ECO:0007669"/>
    <property type="project" value="UniProtKB-KW"/>
</dbReference>
<dbReference type="SMART" id="SM00260">
    <property type="entry name" value="CheW"/>
    <property type="match status" value="1"/>
</dbReference>
<dbReference type="PROSITE" id="PS50109">
    <property type="entry name" value="HIS_KIN"/>
    <property type="match status" value="1"/>
</dbReference>
<dbReference type="InterPro" id="IPR004358">
    <property type="entry name" value="Sig_transdc_His_kin-like_C"/>
</dbReference>